<dbReference type="InterPro" id="IPR003615">
    <property type="entry name" value="HNH_nuc"/>
</dbReference>
<gene>
    <name evidence="2" type="ORF">EAA72_13015</name>
    <name evidence="3" type="ORF">F1A13_11845</name>
</gene>
<dbReference type="AlphaFoldDB" id="A0A623NCR4"/>
<evidence type="ECO:0000313" key="3">
    <source>
        <dbReference type="EMBL" id="ECR3728489.1"/>
    </source>
</evidence>
<sequence>MESLLEEPFMSQYIGEVLNLPPLLRAVAHWKNECLLKNRSIFSKKKLWTTKNVNILLELYVNNPDESNKDFFEKLKGQLGVNYPDVICLVAEMMWILLLPSINITERTKIENIAQVWEWSGSPFNKVHNLLSDETLAGYANTSIGYNTNRWRELSYLIEITGKLLSLPLAARNKVLNDGWELAYWLEKTPESRRRQFRHILLYLLFPDDFERITSGVHRLKIVSTFDNVAVKNLRKMELWKIDRRLLAIRKQQEQILGTTKIDFYQDPLHDIWHIKKKSSAIDIAPQIIKKEEARVNAINNDKKINKKIKEQMIYARQGHGIYRRKLAEVEKICRITGVQDTRFLTASHIKPWRDCDTHNECLDGNNGLWMSPHLDRLFDQGWISFNDDGDLLFTDEIVMNVLSVWKIKLPVNIGTLNKLQRSYMLYHRKYVYKNGDA</sequence>
<evidence type="ECO:0000313" key="2">
    <source>
        <dbReference type="EMBL" id="EAM4147265.1"/>
    </source>
</evidence>
<name>A0A623NCR4_SALER</name>
<proteinExistence type="predicted"/>
<accession>A0A623NCR4</accession>
<dbReference type="EMBL" id="AACUVM010000011">
    <property type="protein sequence ID" value="EAM4147265.1"/>
    <property type="molecule type" value="Genomic_DNA"/>
</dbReference>
<protein>
    <submittedName>
        <fullName evidence="2">HNH endonuclease</fullName>
    </submittedName>
</protein>
<comment type="caution">
    <text evidence="2">The sequence shown here is derived from an EMBL/GenBank/DDBJ whole genome shotgun (WGS) entry which is preliminary data.</text>
</comment>
<evidence type="ECO:0000259" key="1">
    <source>
        <dbReference type="Pfam" id="PF13391"/>
    </source>
</evidence>
<keyword evidence="2" id="KW-0540">Nuclease</keyword>
<feature type="domain" description="HNH nuclease" evidence="1">
    <location>
        <begin position="334"/>
        <end position="387"/>
    </location>
</feature>
<keyword evidence="2" id="KW-0255">Endonuclease</keyword>
<keyword evidence="2" id="KW-0378">Hydrolase</keyword>
<dbReference type="EMBL" id="AAKFYE010000004">
    <property type="protein sequence ID" value="ECR3728489.1"/>
    <property type="molecule type" value="Genomic_DNA"/>
</dbReference>
<organism evidence="2">
    <name type="scientific">Salmonella enterica</name>
    <name type="common">Salmonella choleraesuis</name>
    <dbReference type="NCBI Taxonomy" id="28901"/>
    <lineage>
        <taxon>Bacteria</taxon>
        <taxon>Pseudomonadati</taxon>
        <taxon>Pseudomonadota</taxon>
        <taxon>Gammaproteobacteria</taxon>
        <taxon>Enterobacterales</taxon>
        <taxon>Enterobacteriaceae</taxon>
        <taxon>Salmonella</taxon>
    </lineage>
</organism>
<dbReference type="GO" id="GO:0004519">
    <property type="term" value="F:endonuclease activity"/>
    <property type="evidence" value="ECO:0007669"/>
    <property type="project" value="UniProtKB-KW"/>
</dbReference>
<reference evidence="2" key="1">
    <citation type="submission" date="2018-10" db="EMBL/GenBank/DDBJ databases">
        <authorList>
            <consortium name="PulseNet: The National Subtyping Network for Foodborne Disease Surveillance"/>
            <person name="Tarr C.L."/>
            <person name="Trees E."/>
            <person name="Katz L.S."/>
            <person name="Carleton-Romer H.A."/>
            <person name="Stroika S."/>
            <person name="Kucerova Z."/>
            <person name="Roache K.F."/>
            <person name="Sabol A.L."/>
            <person name="Besser J."/>
            <person name="Gerner-Smidt P."/>
        </authorList>
    </citation>
    <scope>NUCLEOTIDE SEQUENCE</scope>
    <source>
        <strain evidence="2">PNUSAS055629</strain>
        <strain evidence="3">PNUSAS095702</strain>
    </source>
</reference>
<dbReference type="Pfam" id="PF13391">
    <property type="entry name" value="HNH_2"/>
    <property type="match status" value="1"/>
</dbReference>